<protein>
    <submittedName>
        <fullName evidence="3">Beta-lactamase-inhibitor-like, PepSY-like</fullName>
    </submittedName>
</protein>
<feature type="signal peptide" evidence="1">
    <location>
        <begin position="1"/>
        <end position="21"/>
    </location>
</feature>
<feature type="domain" description="Putative beta-lactamase-inhibitor-like PepSY-like" evidence="2">
    <location>
        <begin position="196"/>
        <end position="268"/>
    </location>
</feature>
<dbReference type="SUPFAM" id="SSF160574">
    <property type="entry name" value="BT0923-like"/>
    <property type="match status" value="3"/>
</dbReference>
<evidence type="ECO:0000313" key="3">
    <source>
        <dbReference type="EMBL" id="SEF64608.1"/>
    </source>
</evidence>
<comment type="caution">
    <text evidence="3">The sequence shown here is derived from an EMBL/GenBank/DDBJ whole genome shotgun (WGS) entry which is preliminary data.</text>
</comment>
<feature type="domain" description="Putative beta-lactamase-inhibitor-like PepSY-like" evidence="2">
    <location>
        <begin position="71"/>
        <end position="151"/>
    </location>
</feature>
<dbReference type="RefSeq" id="WP_103982673.1">
    <property type="nucleotide sequence ID" value="NZ_FNVS01000004.1"/>
</dbReference>
<dbReference type="Gene3D" id="3.40.1420.30">
    <property type="match status" value="3"/>
</dbReference>
<evidence type="ECO:0000313" key="4">
    <source>
        <dbReference type="Proteomes" id="UP000236725"/>
    </source>
</evidence>
<dbReference type="InterPro" id="IPR021533">
    <property type="entry name" value="PepSY-like"/>
</dbReference>
<reference evidence="3 4" key="1">
    <citation type="submission" date="2016-10" db="EMBL/GenBank/DDBJ databases">
        <authorList>
            <person name="Varghese N."/>
            <person name="Submissions S."/>
        </authorList>
    </citation>
    <scope>NUCLEOTIDE SEQUENCE [LARGE SCALE GENOMIC DNA]</scope>
    <source>
        <strain evidence="3 4">DSM 29073</strain>
    </source>
</reference>
<name>A0A8G2F4B9_9BACT</name>
<sequence>MKPIYLILCLLFSALTMLTLSGCTKDNEANPNKISLSELPSKAGYFLLDIFPNQEPVLVEKASKEENNYSFRVTYPDDVAICFDENGGWKLINIPGEQTPEGISKHFQEMVHYTNTVYQTNRIKSITRTDYGQFATLDNEKTVAFSEEFYLGEELGQEGYSSLPPGIQSFIKEYFIGAGYKYVTVDQQANETSVYKYRISLDKGYKAWFDVDGNWKYITSLSNETDNSLPLDLINILPEKIRKEVASITKLVTIYKKNETLYEIGTSRTDIKTYTTEVIPPTDLHQKEVKEFIDTYFESESNYRLTVPAHVADPYYHVRLPNGFDFRLDKTLQWDLIDGHGYPFTTKLLALVPEKILTDSRIKKYITAIRRDENGYYINLIGNYYLQYDADGNYDGQQHSPAPYDKAYTYVRYTYPKDIGIQYLSWEGFVFKLSDGTKINFDSTGKPIE</sequence>
<keyword evidence="4" id="KW-1185">Reference proteome</keyword>
<proteinExistence type="predicted"/>
<dbReference type="EMBL" id="FNVS01000004">
    <property type="protein sequence ID" value="SEF64608.1"/>
    <property type="molecule type" value="Genomic_DNA"/>
</dbReference>
<organism evidence="3 4">
    <name type="scientific">Parabacteroides chinchillae</name>
    <dbReference type="NCBI Taxonomy" id="871327"/>
    <lineage>
        <taxon>Bacteria</taxon>
        <taxon>Pseudomonadati</taxon>
        <taxon>Bacteroidota</taxon>
        <taxon>Bacteroidia</taxon>
        <taxon>Bacteroidales</taxon>
        <taxon>Tannerellaceae</taxon>
        <taxon>Parabacteroides</taxon>
    </lineage>
</organism>
<dbReference type="AlphaFoldDB" id="A0A8G2F4B9"/>
<evidence type="ECO:0000256" key="1">
    <source>
        <dbReference type="SAM" id="SignalP"/>
    </source>
</evidence>
<dbReference type="Pfam" id="PF11396">
    <property type="entry name" value="PepSY_like"/>
    <property type="match status" value="3"/>
</dbReference>
<dbReference type="PROSITE" id="PS51257">
    <property type="entry name" value="PROKAR_LIPOPROTEIN"/>
    <property type="match status" value="1"/>
</dbReference>
<accession>A0A8G2F4B9</accession>
<keyword evidence="1" id="KW-0732">Signal</keyword>
<evidence type="ECO:0000259" key="2">
    <source>
        <dbReference type="Pfam" id="PF11396"/>
    </source>
</evidence>
<dbReference type="Proteomes" id="UP000236725">
    <property type="component" value="Unassembled WGS sequence"/>
</dbReference>
<gene>
    <name evidence="3" type="ORF">SAMN05444001_10424</name>
</gene>
<feature type="domain" description="Putative beta-lactamase-inhibitor-like PepSY-like" evidence="2">
    <location>
        <begin position="315"/>
        <end position="393"/>
    </location>
</feature>
<feature type="chain" id="PRO_5034788554" evidence="1">
    <location>
        <begin position="22"/>
        <end position="449"/>
    </location>
</feature>